<dbReference type="Proteomes" id="UP000563349">
    <property type="component" value="Unassembled WGS sequence"/>
</dbReference>
<evidence type="ECO:0000256" key="2">
    <source>
        <dbReference type="ARBA" id="ARBA00022723"/>
    </source>
</evidence>
<organism evidence="8 9">
    <name type="scientific">Streptococcus danieliae</name>
    <dbReference type="NCBI Taxonomy" id="747656"/>
    <lineage>
        <taxon>Bacteria</taxon>
        <taxon>Bacillati</taxon>
        <taxon>Bacillota</taxon>
        <taxon>Bacilli</taxon>
        <taxon>Lactobacillales</taxon>
        <taxon>Streptococcaceae</taxon>
        <taxon>Streptococcus</taxon>
    </lineage>
</organism>
<evidence type="ECO:0000256" key="3">
    <source>
        <dbReference type="ARBA" id="ARBA00022741"/>
    </source>
</evidence>
<evidence type="ECO:0000256" key="4">
    <source>
        <dbReference type="ARBA" id="ARBA00022801"/>
    </source>
</evidence>
<evidence type="ECO:0000256" key="5">
    <source>
        <dbReference type="ARBA" id="ARBA00023004"/>
    </source>
</evidence>
<feature type="domain" description="HD" evidence="7">
    <location>
        <begin position="26"/>
        <end position="140"/>
    </location>
</feature>
<dbReference type="PANTHER" id="PTHR35795:SF1">
    <property type="entry name" value="BIS(5'-NUCLEOSYL)-TETRAPHOSPHATASE, SYMMETRICAL"/>
    <property type="match status" value="1"/>
</dbReference>
<evidence type="ECO:0000259" key="7">
    <source>
        <dbReference type="PROSITE" id="PS51831"/>
    </source>
</evidence>
<dbReference type="EC" id="3.6.1.41" evidence="1"/>
<evidence type="ECO:0000313" key="9">
    <source>
        <dbReference type="Proteomes" id="UP000563349"/>
    </source>
</evidence>
<evidence type="ECO:0000256" key="6">
    <source>
        <dbReference type="ARBA" id="ARBA00049417"/>
    </source>
</evidence>
<proteinExistence type="predicted"/>
<dbReference type="GO" id="GO:0046872">
    <property type="term" value="F:metal ion binding"/>
    <property type="evidence" value="ECO:0007669"/>
    <property type="project" value="UniProtKB-KW"/>
</dbReference>
<name>A0A7Z0LCV2_9STRE</name>
<dbReference type="SUPFAM" id="SSF109604">
    <property type="entry name" value="HD-domain/PDEase-like"/>
    <property type="match status" value="1"/>
</dbReference>
<dbReference type="InterPro" id="IPR051094">
    <property type="entry name" value="Diverse_Catalytic_Enzymes"/>
</dbReference>
<dbReference type="Gene3D" id="1.10.3210.10">
    <property type="entry name" value="Hypothetical protein af1432"/>
    <property type="match status" value="1"/>
</dbReference>
<protein>
    <recommendedName>
        <fullName evidence="1">bis(5'-nucleosyl)-tetraphosphatase (symmetrical)</fullName>
        <ecNumber evidence="1">3.6.1.41</ecNumber>
    </recommendedName>
</protein>
<keyword evidence="4 8" id="KW-0378">Hydrolase</keyword>
<comment type="catalytic activity">
    <reaction evidence="6">
        <text>P(1),P(4)-bis(5'-adenosyl) tetraphosphate + H2O = 2 ADP + 2 H(+)</text>
        <dbReference type="Rhea" id="RHEA:24252"/>
        <dbReference type="ChEBI" id="CHEBI:15377"/>
        <dbReference type="ChEBI" id="CHEBI:15378"/>
        <dbReference type="ChEBI" id="CHEBI:58141"/>
        <dbReference type="ChEBI" id="CHEBI:456216"/>
        <dbReference type="EC" id="3.6.1.41"/>
    </reaction>
</comment>
<dbReference type="PANTHER" id="PTHR35795">
    <property type="entry name" value="SLR1885 PROTEIN"/>
    <property type="match status" value="1"/>
</dbReference>
<keyword evidence="9" id="KW-1185">Reference proteome</keyword>
<dbReference type="AlphaFoldDB" id="A0A7Z0LCV2"/>
<reference evidence="8 9" key="1">
    <citation type="submission" date="2020-07" db="EMBL/GenBank/DDBJ databases">
        <title>MOT database genomes.</title>
        <authorList>
            <person name="Joseph S."/>
            <person name="Aduse-Opoku J."/>
            <person name="Hashim A."/>
            <person name="Wade W."/>
            <person name="Curtis M."/>
        </authorList>
    </citation>
    <scope>NUCLEOTIDE SEQUENCE [LARGE SCALE GENOMIC DNA]</scope>
    <source>
        <strain evidence="8 9">CCW311</strain>
    </source>
</reference>
<dbReference type="NCBIfam" id="TIGR00488">
    <property type="entry name" value="bis(5'-nucleosyl)-tetraphosphatase (symmetrical) YqeK"/>
    <property type="match status" value="1"/>
</dbReference>
<dbReference type="RefSeq" id="WP_179923759.1">
    <property type="nucleotide sequence ID" value="NZ_CP128228.1"/>
</dbReference>
<gene>
    <name evidence="8" type="primary">yqeK</name>
    <name evidence="8" type="ORF">HZY93_04010</name>
</gene>
<evidence type="ECO:0000256" key="1">
    <source>
        <dbReference type="ARBA" id="ARBA00012506"/>
    </source>
</evidence>
<dbReference type="GO" id="GO:0008803">
    <property type="term" value="F:bis(5'-nucleosyl)-tetraphosphatase (symmetrical) activity"/>
    <property type="evidence" value="ECO:0007669"/>
    <property type="project" value="UniProtKB-EC"/>
</dbReference>
<dbReference type="InterPro" id="IPR006674">
    <property type="entry name" value="HD_domain"/>
</dbReference>
<dbReference type="InterPro" id="IPR003607">
    <property type="entry name" value="HD/PDEase_dom"/>
</dbReference>
<dbReference type="PROSITE" id="PS51831">
    <property type="entry name" value="HD"/>
    <property type="match status" value="1"/>
</dbReference>
<dbReference type="EMBL" id="JACBYG010000036">
    <property type="protein sequence ID" value="NYS49137.1"/>
    <property type="molecule type" value="Genomic_DNA"/>
</dbReference>
<dbReference type="InterPro" id="IPR005249">
    <property type="entry name" value="YqeK"/>
</dbReference>
<sequence>MTYETYLSLGRADLLERLQETLSPHRFQHVLNVEQAAIQLAQAYGQDPIKAGLAGLLHDYAKEKPDAYFQTLIAERGLDPDLLQWGNNIWHGYLGIYAIQDELGLEDEEILEAIRVHTIGKANMSPLDMILYLADYIEADRNFPGVEEARRLAYSSLEEGVAYETAETLAFLAKKGIPIYPQTLETYNAYRHFLER</sequence>
<dbReference type="Pfam" id="PF01966">
    <property type="entry name" value="HD"/>
    <property type="match status" value="1"/>
</dbReference>
<dbReference type="GO" id="GO:0000166">
    <property type="term" value="F:nucleotide binding"/>
    <property type="evidence" value="ECO:0007669"/>
    <property type="project" value="UniProtKB-KW"/>
</dbReference>
<evidence type="ECO:0000313" key="8">
    <source>
        <dbReference type="EMBL" id="NYS49137.1"/>
    </source>
</evidence>
<comment type="caution">
    <text evidence="8">The sequence shown here is derived from an EMBL/GenBank/DDBJ whole genome shotgun (WGS) entry which is preliminary data.</text>
</comment>
<keyword evidence="5" id="KW-0408">Iron</keyword>
<keyword evidence="2" id="KW-0479">Metal-binding</keyword>
<dbReference type="CDD" id="cd00077">
    <property type="entry name" value="HDc"/>
    <property type="match status" value="1"/>
</dbReference>
<accession>A0A7Z0LCV2</accession>
<keyword evidence="3" id="KW-0547">Nucleotide-binding</keyword>
<dbReference type="SMART" id="SM00471">
    <property type="entry name" value="HDc"/>
    <property type="match status" value="1"/>
</dbReference>